<organism evidence="2 3">
    <name type="scientific">Bhargavaea changchunensis</name>
    <dbReference type="NCBI Taxonomy" id="2134037"/>
    <lineage>
        <taxon>Bacteria</taxon>
        <taxon>Bacillati</taxon>
        <taxon>Bacillota</taxon>
        <taxon>Bacilli</taxon>
        <taxon>Bacillales</taxon>
        <taxon>Caryophanaceae</taxon>
        <taxon>Bhargavaea</taxon>
    </lineage>
</organism>
<keyword evidence="3" id="KW-1185">Reference proteome</keyword>
<feature type="signal peptide" evidence="1">
    <location>
        <begin position="1"/>
        <end position="22"/>
    </location>
</feature>
<evidence type="ECO:0000256" key="1">
    <source>
        <dbReference type="SAM" id="SignalP"/>
    </source>
</evidence>
<evidence type="ECO:0000313" key="3">
    <source>
        <dbReference type="Proteomes" id="UP001596483"/>
    </source>
</evidence>
<evidence type="ECO:0008006" key="4">
    <source>
        <dbReference type="Google" id="ProtNLM"/>
    </source>
</evidence>
<name>A0ABW2NIA9_9BACL</name>
<comment type="caution">
    <text evidence="2">The sequence shown here is derived from an EMBL/GenBank/DDBJ whole genome shotgun (WGS) entry which is preliminary data.</text>
</comment>
<dbReference type="EMBL" id="JBHTCT010000011">
    <property type="protein sequence ID" value="MFC7364446.1"/>
    <property type="molecule type" value="Genomic_DNA"/>
</dbReference>
<feature type="chain" id="PRO_5046911663" description="Lipoprotein" evidence="1">
    <location>
        <begin position="23"/>
        <end position="144"/>
    </location>
</feature>
<dbReference type="RefSeq" id="WP_157297261.1">
    <property type="nucleotide sequence ID" value="NZ_JBHTCT010000011.1"/>
</dbReference>
<gene>
    <name evidence="2" type="ORF">ACFQQH_04815</name>
</gene>
<proteinExistence type="predicted"/>
<keyword evidence="1" id="KW-0732">Signal</keyword>
<protein>
    <recommendedName>
        <fullName evidence="4">Lipoprotein</fullName>
    </recommendedName>
</protein>
<dbReference type="Proteomes" id="UP001596483">
    <property type="component" value="Unassembled WGS sequence"/>
</dbReference>
<evidence type="ECO:0000313" key="2">
    <source>
        <dbReference type="EMBL" id="MFC7364446.1"/>
    </source>
</evidence>
<sequence>MSKIMMALLAILFLSACGTESAGPPEQDLPELTVGLEGEDHTAAHGSYCWTEGGTSTCADASGNPFDYEPFSGIISARAGAEAELVFSTTPQSARISIQPDGHTDAEKTPGLFRVPDKPGRYGYTIFAQWPEGDVSYFFIIEAE</sequence>
<accession>A0ABW2NIA9</accession>
<reference evidence="3" key="1">
    <citation type="journal article" date="2019" name="Int. J. Syst. Evol. Microbiol.">
        <title>The Global Catalogue of Microorganisms (GCM) 10K type strain sequencing project: providing services to taxonomists for standard genome sequencing and annotation.</title>
        <authorList>
            <consortium name="The Broad Institute Genomics Platform"/>
            <consortium name="The Broad Institute Genome Sequencing Center for Infectious Disease"/>
            <person name="Wu L."/>
            <person name="Ma J."/>
        </authorList>
    </citation>
    <scope>NUCLEOTIDE SEQUENCE [LARGE SCALE GENOMIC DNA]</scope>
    <source>
        <strain evidence="3">JCM 4738</strain>
    </source>
</reference>
<dbReference type="PROSITE" id="PS51257">
    <property type="entry name" value="PROKAR_LIPOPROTEIN"/>
    <property type="match status" value="1"/>
</dbReference>